<keyword evidence="1" id="KW-1133">Transmembrane helix</keyword>
<keyword evidence="1" id="KW-0472">Membrane</keyword>
<gene>
    <name evidence="2" type="ORF">A3B19_00545</name>
</gene>
<dbReference type="AlphaFoldDB" id="A0A1F5XFE9"/>
<comment type="caution">
    <text evidence="2">The sequence shown here is derived from an EMBL/GenBank/DDBJ whole genome shotgun (WGS) entry which is preliminary data.</text>
</comment>
<dbReference type="Proteomes" id="UP000177346">
    <property type="component" value="Unassembled WGS sequence"/>
</dbReference>
<feature type="transmembrane region" description="Helical" evidence="1">
    <location>
        <begin position="12"/>
        <end position="34"/>
    </location>
</feature>
<name>A0A1F5XFE9_9BACT</name>
<evidence type="ECO:0000313" key="3">
    <source>
        <dbReference type="Proteomes" id="UP000177346"/>
    </source>
</evidence>
<keyword evidence="1" id="KW-0812">Transmembrane</keyword>
<reference evidence="2 3" key="1">
    <citation type="journal article" date="2016" name="Nat. Commun.">
        <title>Thousands of microbial genomes shed light on interconnected biogeochemical processes in an aquifer system.</title>
        <authorList>
            <person name="Anantharaman K."/>
            <person name="Brown C.T."/>
            <person name="Hug L.A."/>
            <person name="Sharon I."/>
            <person name="Castelle C.J."/>
            <person name="Probst A.J."/>
            <person name="Thomas B.C."/>
            <person name="Singh A."/>
            <person name="Wilkins M.J."/>
            <person name="Karaoz U."/>
            <person name="Brodie E.L."/>
            <person name="Williams K.H."/>
            <person name="Hubbard S.S."/>
            <person name="Banfield J.F."/>
        </authorList>
    </citation>
    <scope>NUCLEOTIDE SEQUENCE [LARGE SCALE GENOMIC DNA]</scope>
</reference>
<evidence type="ECO:0000256" key="1">
    <source>
        <dbReference type="SAM" id="Phobius"/>
    </source>
</evidence>
<dbReference type="EMBL" id="MFIF01000017">
    <property type="protein sequence ID" value="OGF86569.1"/>
    <property type="molecule type" value="Genomic_DNA"/>
</dbReference>
<proteinExistence type="predicted"/>
<organism evidence="2 3">
    <name type="scientific">Candidatus Giovannonibacteria bacterium RIFCSPLOWO2_01_FULL_46_32</name>
    <dbReference type="NCBI Taxonomy" id="1798353"/>
    <lineage>
        <taxon>Bacteria</taxon>
        <taxon>Candidatus Giovannoniibacteriota</taxon>
    </lineage>
</organism>
<protein>
    <submittedName>
        <fullName evidence="2">Uncharacterized protein</fullName>
    </submittedName>
</protein>
<sequence length="228" mass="25228">MFAVIHPDRWLFWAITICCAVALLLWGAITRFSIEQDTQIFEMAWQVETSLHAWQSASNIPALKPPTNTIIHKGNLVENSLPMFFPGIDFSKAEVISSAETVPFPAIHNDGHVVYRSSSLNDAISLTGKTYTFIDNLDKNYLGKHGWDTAALYKGFELIAENSDSICGGTYGYIKIVNNTLVAVTFDIQGTYCGGMDDDTFVPNNNAHDFVFVSDPVDLSDVPSLLPR</sequence>
<accession>A0A1F5XFE9</accession>
<evidence type="ECO:0000313" key="2">
    <source>
        <dbReference type="EMBL" id="OGF86569.1"/>
    </source>
</evidence>